<name>A0A0G1QVN5_UNCKA</name>
<protein>
    <recommendedName>
        <fullName evidence="1">Glucose/Sorbosone dehydrogenase domain-containing protein</fullName>
    </recommendedName>
</protein>
<dbReference type="Pfam" id="PF07995">
    <property type="entry name" value="GSDH"/>
    <property type="match status" value="1"/>
</dbReference>
<feature type="domain" description="Glucose/Sorbosone dehydrogenase" evidence="1">
    <location>
        <begin position="5"/>
        <end position="95"/>
    </location>
</feature>
<accession>A0A0G1QVN5</accession>
<evidence type="ECO:0000313" key="3">
    <source>
        <dbReference type="Proteomes" id="UP000033946"/>
    </source>
</evidence>
<gene>
    <name evidence="2" type="ORF">UX69_C0008G0001</name>
</gene>
<sequence length="133" mass="14798">WPLVSHERTATGLESPRTTFTPAVAPASALIYSGKLFPQFKGNLFFGGLRGEGLFRGELTETGNVISYEKLANVTFGRIRDVVEAPTGEDLLLNQQHGRPRNAQAKRRQNLQTDTGQLKSCTSLFQRVYLKFV</sequence>
<evidence type="ECO:0000313" key="2">
    <source>
        <dbReference type="EMBL" id="KKU48939.1"/>
    </source>
</evidence>
<dbReference type="InterPro" id="IPR011042">
    <property type="entry name" value="6-blade_b-propeller_TolB-like"/>
</dbReference>
<feature type="non-terminal residue" evidence="2">
    <location>
        <position position="1"/>
    </location>
</feature>
<comment type="caution">
    <text evidence="2">The sequence shown here is derived from an EMBL/GenBank/DDBJ whole genome shotgun (WGS) entry which is preliminary data.</text>
</comment>
<dbReference type="Proteomes" id="UP000033946">
    <property type="component" value="Unassembled WGS sequence"/>
</dbReference>
<dbReference type="AlphaFoldDB" id="A0A0G1QVN5"/>
<dbReference type="InterPro" id="IPR012938">
    <property type="entry name" value="Glc/Sorbosone_DH"/>
</dbReference>
<dbReference type="Gene3D" id="2.120.10.30">
    <property type="entry name" value="TolB, C-terminal domain"/>
    <property type="match status" value="1"/>
</dbReference>
<evidence type="ECO:0000259" key="1">
    <source>
        <dbReference type="Pfam" id="PF07995"/>
    </source>
</evidence>
<organism evidence="2 3">
    <name type="scientific">candidate division WWE3 bacterium GW2011_GWA2_46_9</name>
    <dbReference type="NCBI Taxonomy" id="1619111"/>
    <lineage>
        <taxon>Bacteria</taxon>
        <taxon>Katanobacteria</taxon>
    </lineage>
</organism>
<reference evidence="2 3" key="1">
    <citation type="journal article" date="2015" name="Nature">
        <title>rRNA introns, odd ribosomes, and small enigmatic genomes across a large radiation of phyla.</title>
        <authorList>
            <person name="Brown C.T."/>
            <person name="Hug L.A."/>
            <person name="Thomas B.C."/>
            <person name="Sharon I."/>
            <person name="Castelle C.J."/>
            <person name="Singh A."/>
            <person name="Wilkins M.J."/>
            <person name="Williams K.H."/>
            <person name="Banfield J.F."/>
        </authorList>
    </citation>
    <scope>NUCLEOTIDE SEQUENCE [LARGE SCALE GENOMIC DNA]</scope>
</reference>
<proteinExistence type="predicted"/>
<dbReference type="EMBL" id="LCNE01000008">
    <property type="protein sequence ID" value="KKU48939.1"/>
    <property type="molecule type" value="Genomic_DNA"/>
</dbReference>